<dbReference type="GO" id="GO:0034515">
    <property type="term" value="C:proteasome storage granule"/>
    <property type="evidence" value="ECO:0007669"/>
    <property type="project" value="TreeGrafter"/>
</dbReference>
<accession>A0AAD4MR28</accession>
<comment type="caution">
    <text evidence="7">The sequence shown here is derived from an EMBL/GenBank/DDBJ whole genome shotgun (WGS) entry which is preliminary data.</text>
</comment>
<dbReference type="PIRSF" id="PIRSF015965">
    <property type="entry name" value="26S_Psome_Rpn1"/>
    <property type="match status" value="1"/>
</dbReference>
<keyword evidence="2 3" id="KW-0647">Proteasome</keyword>
<evidence type="ECO:0000256" key="1">
    <source>
        <dbReference type="ARBA" id="ARBA00022737"/>
    </source>
</evidence>
<evidence type="ECO:0000259" key="6">
    <source>
        <dbReference type="Pfam" id="PF18051"/>
    </source>
</evidence>
<feature type="domain" description="26S proteasome non-ATPase regulatory subunit RPN1 C-terminal" evidence="6">
    <location>
        <begin position="727"/>
        <end position="779"/>
    </location>
</feature>
<dbReference type="EMBL" id="JAKKPZ010000087">
    <property type="protein sequence ID" value="KAI1703164.1"/>
    <property type="molecule type" value="Genomic_DNA"/>
</dbReference>
<evidence type="ECO:0000313" key="8">
    <source>
        <dbReference type="Proteomes" id="UP001201812"/>
    </source>
</evidence>
<dbReference type="GO" id="GO:0008540">
    <property type="term" value="C:proteasome regulatory particle, base subcomplex"/>
    <property type="evidence" value="ECO:0007669"/>
    <property type="project" value="UniProtKB-UniRule"/>
</dbReference>
<comment type="subunit">
    <text evidence="3">Component of the 19S proteasome regulatory particle complex. The 26S proteasome consists of a 20S core particle (CP) and two 19S regulatory subunits (RP).</text>
</comment>
<sequence length="789" mass="86574">MESSRPPNVDLERDAREMATYLVRHNAQVDLCDFLIQNRQLPMLINYADKLDCSRVCFYLLSCASMMTAADSQALVHCATDLYLKARKPFEALRCAVVLKNVDMIRSIYNDCKDVSIQKQMAILLGRQQIFLELDNEQCAKLNSNVHLYRHFQSLARDLQIEAPKKPADIYKKNSEQPGSLLFTVTDNARMNLAASFVNGFVNCGFGSDTIFNEVSEVDKWFAKNREWACLTAAASQGLIHRWHVDRGLAFCDRFLHSSDDYIRGGTLLAIGIIASGVQDPVAPACAILMDYIKSDRIPLRVSSILGLGLAYVNSKREFVVKNQEGGVIYELKKIFSDKKPSATPEVKGVTALALGFILLGTADLEVAACMLTYLHSNSIDITEPNHRFVALGIALIFLGQQEKCEVTIEGARALPEPFGGMASTLIEVCAYAGTGNSTKVQSLLRVCSEHYDKKKRKSEAESPTDSIRSVDSRPGSRSGSRTGSRASSPTRSDSDTSVDTKKEDTTIDFSTKQAVAVLGIGLIAMGEDQSDIILKIFGHMMRYGESTTRRAVPLAMALISPSNPQMDIMEILAKYAHDSDAETARNAIFALGIVGSGTNNAHFVATLRQLASFHGSVFSKEQMTVMLVRIAQGLIHLGKGTMTLNPFHSDRQLIFPAAVAALFTICFAFLDAEHGLLNDKQHYLLFVLALAVQPRLLITLIEDEKTSAELKPINVSVRVGQAVDVVAQAGRPKTITGFQTHSTPVLLAHGQRAELATDEYVSLTPQMEGLVILKKNPDAEVASTPKKQ</sequence>
<dbReference type="InterPro" id="IPR041433">
    <property type="entry name" value="RPN1_C"/>
</dbReference>
<dbReference type="PANTHER" id="PTHR10943">
    <property type="entry name" value="26S PROTEASOME NON-ATPASE REGULATORY SUBUNIT"/>
    <property type="match status" value="1"/>
</dbReference>
<feature type="domain" description="RPN1 N-terminal" evidence="5">
    <location>
        <begin position="16"/>
        <end position="173"/>
    </location>
</feature>
<comment type="similarity">
    <text evidence="3">Belongs to the proteasome subunit S2 family.</text>
</comment>
<dbReference type="SUPFAM" id="SSF48371">
    <property type="entry name" value="ARM repeat"/>
    <property type="match status" value="1"/>
</dbReference>
<dbReference type="Pfam" id="PF18051">
    <property type="entry name" value="RPN1_C"/>
    <property type="match status" value="1"/>
</dbReference>
<dbReference type="InterPro" id="IPR040892">
    <property type="entry name" value="RPN1_N"/>
</dbReference>
<dbReference type="PANTHER" id="PTHR10943:SF1">
    <property type="entry name" value="26S PROTEASOME NON-ATPASE REGULATORY SUBUNIT 2"/>
    <property type="match status" value="1"/>
</dbReference>
<keyword evidence="8" id="KW-1185">Reference proteome</keyword>
<organism evidence="7 8">
    <name type="scientific">Ditylenchus destructor</name>
    <dbReference type="NCBI Taxonomy" id="166010"/>
    <lineage>
        <taxon>Eukaryota</taxon>
        <taxon>Metazoa</taxon>
        <taxon>Ecdysozoa</taxon>
        <taxon>Nematoda</taxon>
        <taxon>Chromadorea</taxon>
        <taxon>Rhabditida</taxon>
        <taxon>Tylenchina</taxon>
        <taxon>Tylenchomorpha</taxon>
        <taxon>Sphaerularioidea</taxon>
        <taxon>Anguinidae</taxon>
        <taxon>Anguininae</taxon>
        <taxon>Ditylenchus</taxon>
    </lineage>
</organism>
<dbReference type="GO" id="GO:0042176">
    <property type="term" value="P:regulation of protein catabolic process"/>
    <property type="evidence" value="ECO:0007669"/>
    <property type="project" value="InterPro"/>
</dbReference>
<evidence type="ECO:0000259" key="5">
    <source>
        <dbReference type="Pfam" id="PF17781"/>
    </source>
</evidence>
<proteinExistence type="inferred from homology"/>
<dbReference type="AlphaFoldDB" id="A0AAD4MR28"/>
<feature type="compositionally biased region" description="Low complexity" evidence="4">
    <location>
        <begin position="473"/>
        <end position="492"/>
    </location>
</feature>
<name>A0AAD4MR28_9BILA</name>
<feature type="region of interest" description="Disordered" evidence="4">
    <location>
        <begin position="455"/>
        <end position="505"/>
    </location>
</feature>
<comment type="function">
    <text evidence="3">Component of the 26S proteasome, a multiprotein complex involved in the ATP-dependent degradation of ubiquitinated proteins. This complex plays a key role in the maintenance of protein homeostasis by removing misfolded or damaged proteins, which could impair cellular functions, and by removing proteins whose functions are no longer required. Therefore, the proteasome participates in numerous cellular processes, including cell cycle progression, apoptosis, or DNA damage repair.</text>
</comment>
<dbReference type="GO" id="GO:0005634">
    <property type="term" value="C:nucleus"/>
    <property type="evidence" value="ECO:0007669"/>
    <property type="project" value="TreeGrafter"/>
</dbReference>
<reference evidence="7" key="1">
    <citation type="submission" date="2022-01" db="EMBL/GenBank/DDBJ databases">
        <title>Genome Sequence Resource for Two Populations of Ditylenchus destructor, the Migratory Endoparasitic Phytonematode.</title>
        <authorList>
            <person name="Zhang H."/>
            <person name="Lin R."/>
            <person name="Xie B."/>
        </authorList>
    </citation>
    <scope>NUCLEOTIDE SEQUENCE</scope>
    <source>
        <strain evidence="7">BazhouSP</strain>
    </source>
</reference>
<dbReference type="Proteomes" id="UP001201812">
    <property type="component" value="Unassembled WGS sequence"/>
</dbReference>
<dbReference type="InterPro" id="IPR016024">
    <property type="entry name" value="ARM-type_fold"/>
</dbReference>
<gene>
    <name evidence="7" type="ORF">DdX_15102</name>
</gene>
<dbReference type="InterPro" id="IPR016643">
    <property type="entry name" value="26S_Psome_Rpn1"/>
</dbReference>
<dbReference type="Gene3D" id="1.25.10.10">
    <property type="entry name" value="Leucine-rich Repeat Variant"/>
    <property type="match status" value="1"/>
</dbReference>
<keyword evidence="1" id="KW-0677">Repeat</keyword>
<evidence type="ECO:0000256" key="2">
    <source>
        <dbReference type="ARBA" id="ARBA00022942"/>
    </source>
</evidence>
<dbReference type="GO" id="GO:0030234">
    <property type="term" value="F:enzyme regulator activity"/>
    <property type="evidence" value="ECO:0007669"/>
    <property type="project" value="UniProtKB-UniRule"/>
</dbReference>
<evidence type="ECO:0000256" key="4">
    <source>
        <dbReference type="SAM" id="MobiDB-lite"/>
    </source>
</evidence>
<dbReference type="Pfam" id="PF17781">
    <property type="entry name" value="RPN1_RPN2_N"/>
    <property type="match status" value="1"/>
</dbReference>
<dbReference type="GO" id="GO:0043161">
    <property type="term" value="P:proteasome-mediated ubiquitin-dependent protein catabolic process"/>
    <property type="evidence" value="ECO:0007669"/>
    <property type="project" value="TreeGrafter"/>
</dbReference>
<dbReference type="InterPro" id="IPR011989">
    <property type="entry name" value="ARM-like"/>
</dbReference>
<feature type="compositionally biased region" description="Basic and acidic residues" evidence="4">
    <location>
        <begin position="493"/>
        <end position="505"/>
    </location>
</feature>
<evidence type="ECO:0000256" key="3">
    <source>
        <dbReference type="PIRNR" id="PIRNR015965"/>
    </source>
</evidence>
<evidence type="ECO:0000313" key="7">
    <source>
        <dbReference type="EMBL" id="KAI1703164.1"/>
    </source>
</evidence>
<protein>
    <recommendedName>
        <fullName evidence="3">26S proteasome non-ATPase regulatory subunit 2</fullName>
    </recommendedName>
</protein>